<dbReference type="Proteomes" id="UP001497644">
    <property type="component" value="Chromosome 3"/>
</dbReference>
<keyword evidence="6 9" id="KW-1133">Transmembrane helix</keyword>
<dbReference type="InterPro" id="IPR027417">
    <property type="entry name" value="P-loop_NTPase"/>
</dbReference>
<comment type="catalytic activity">
    <reaction evidence="9">
        <text>alpha-D-glucosaminyl-[heparan sulfate](n) + 3'-phosphoadenylyl sulfate = 6-sulfo-alpha-D-glucosaminyl-[heparan sulfate](n) + adenosine 3',5'-bisphosphate + H(+)</text>
        <dbReference type="Rhea" id="RHEA:56604"/>
        <dbReference type="Rhea" id="RHEA-COMP:9830"/>
        <dbReference type="Rhea" id="RHEA-COMP:14621"/>
        <dbReference type="ChEBI" id="CHEBI:15378"/>
        <dbReference type="ChEBI" id="CHEBI:58339"/>
        <dbReference type="ChEBI" id="CHEBI:58343"/>
        <dbReference type="ChEBI" id="CHEBI:58388"/>
        <dbReference type="ChEBI" id="CHEBI:140604"/>
    </reaction>
</comment>
<evidence type="ECO:0000256" key="2">
    <source>
        <dbReference type="ARBA" id="ARBA00010109"/>
    </source>
</evidence>
<keyword evidence="3 9" id="KW-0808">Transferase</keyword>
<evidence type="ECO:0000256" key="9">
    <source>
        <dbReference type="RuleBase" id="RU364122"/>
    </source>
</evidence>
<keyword evidence="11" id="KW-1185">Reference proteome</keyword>
<dbReference type="PANTHER" id="PTHR12812:SF0">
    <property type="entry name" value="HEPARAN-SULFATE 6-O-SULFOTRANSFERASE"/>
    <property type="match status" value="1"/>
</dbReference>
<comment type="similarity">
    <text evidence="2 9">Belongs to the sulfotransferase 6 family.</text>
</comment>
<name>A0AAV2NNX8_9HYME</name>
<evidence type="ECO:0000256" key="8">
    <source>
        <dbReference type="ARBA" id="ARBA00023180"/>
    </source>
</evidence>
<accession>A0AAV2NNX8</accession>
<evidence type="ECO:0000256" key="5">
    <source>
        <dbReference type="ARBA" id="ARBA00022968"/>
    </source>
</evidence>
<dbReference type="EC" id="2.8.2.-" evidence="9"/>
<evidence type="ECO:0000256" key="7">
    <source>
        <dbReference type="ARBA" id="ARBA00023136"/>
    </source>
</evidence>
<dbReference type="InterPro" id="IPR010635">
    <property type="entry name" value="Heparan_SO4-6-sulfoTrfase"/>
</dbReference>
<evidence type="ECO:0000256" key="1">
    <source>
        <dbReference type="ARBA" id="ARBA00004606"/>
    </source>
</evidence>
<feature type="transmembrane region" description="Helical" evidence="9">
    <location>
        <begin position="63"/>
        <end position="81"/>
    </location>
</feature>
<gene>
    <name evidence="10" type="ORF">LPLAT_LOCUS7848</name>
</gene>
<dbReference type="GO" id="GO:0016020">
    <property type="term" value="C:membrane"/>
    <property type="evidence" value="ECO:0007669"/>
    <property type="project" value="UniProtKB-SubCell"/>
</dbReference>
<comment type="subcellular location">
    <subcellularLocation>
        <location evidence="1 9">Membrane</location>
        <topology evidence="1 9">Single-pass type II membrane protein</topology>
    </subcellularLocation>
</comment>
<dbReference type="PANTHER" id="PTHR12812">
    <property type="entry name" value="HEPARAN SULFATE 6-O-SULFOTRANSFERASE 3"/>
    <property type="match status" value="1"/>
</dbReference>
<keyword evidence="7 9" id="KW-0472">Membrane</keyword>
<reference evidence="10" key="1">
    <citation type="submission" date="2024-04" db="EMBL/GenBank/DDBJ databases">
        <authorList>
            <consortium name="Molecular Ecology Group"/>
        </authorList>
    </citation>
    <scope>NUCLEOTIDE SEQUENCE</scope>
</reference>
<keyword evidence="4 9" id="KW-0812">Transmembrane</keyword>
<dbReference type="EMBL" id="OZ034826">
    <property type="protein sequence ID" value="CAL1681935.1"/>
    <property type="molecule type" value="Genomic_DNA"/>
</dbReference>
<evidence type="ECO:0000256" key="3">
    <source>
        <dbReference type="ARBA" id="ARBA00022679"/>
    </source>
</evidence>
<dbReference type="AlphaFoldDB" id="A0AAV2NNX8"/>
<evidence type="ECO:0000313" key="11">
    <source>
        <dbReference type="Proteomes" id="UP001497644"/>
    </source>
</evidence>
<dbReference type="GO" id="GO:0017095">
    <property type="term" value="F:heparan sulfate 6-sulfotransferase activity"/>
    <property type="evidence" value="ECO:0007669"/>
    <property type="project" value="TreeGrafter"/>
</dbReference>
<dbReference type="Pfam" id="PF03567">
    <property type="entry name" value="Sulfotransfer_2"/>
    <property type="match status" value="1"/>
</dbReference>
<proteinExistence type="inferred from homology"/>
<evidence type="ECO:0000256" key="4">
    <source>
        <dbReference type="ARBA" id="ARBA00022692"/>
    </source>
</evidence>
<protein>
    <recommendedName>
        <fullName evidence="9">Heparan-sulfate 6-O-sulfotransferase</fullName>
        <ecNumber evidence="9">2.8.2.-</ecNumber>
    </recommendedName>
</protein>
<dbReference type="InterPro" id="IPR005331">
    <property type="entry name" value="Sulfotransferase"/>
</dbReference>
<organism evidence="10 11">
    <name type="scientific">Lasius platythorax</name>
    <dbReference type="NCBI Taxonomy" id="488582"/>
    <lineage>
        <taxon>Eukaryota</taxon>
        <taxon>Metazoa</taxon>
        <taxon>Ecdysozoa</taxon>
        <taxon>Arthropoda</taxon>
        <taxon>Hexapoda</taxon>
        <taxon>Insecta</taxon>
        <taxon>Pterygota</taxon>
        <taxon>Neoptera</taxon>
        <taxon>Endopterygota</taxon>
        <taxon>Hymenoptera</taxon>
        <taxon>Apocrita</taxon>
        <taxon>Aculeata</taxon>
        <taxon>Formicoidea</taxon>
        <taxon>Formicidae</taxon>
        <taxon>Formicinae</taxon>
        <taxon>Lasius</taxon>
        <taxon>Lasius</taxon>
    </lineage>
</organism>
<sequence length="468" mass="54065">MGRRAGVDARIDATTSELEVLVVSEETEVEEEEEEEQQRVVNLCDRRSATMERHPRRARLRRIVGVCLFLALTGIVYLGYFCPDHVCALTNREIKESVRVSESLSVPVGSAALSSVSIEFDKNGLLSVHPAFKLQSIQGSLGYDDVFANDTFQFDINAHDVMVFLHIQKTGGTLFGKHLVRDLELQRPCSCQRRRKRCFCFRPNRNENWLFSRYSTGWKCGLHADWTELTNCVDTELNKIEGEGIKRRYFYLTIIRDPVARYLSEFKHVQRGATWRGARHWCGGTQANIPQCYNGSSWKNVSLEQFMACPYNLASNRQTRMLADLSIVGCYNSTLSSIDRDRLMLASAKHNLQFMPFFMLTEYQKVGQYTFEETFKMRFAVAFEQHNATLSAATMVTLNAEQLDTVRRLNSLDLELYEFAKNLAFQRFKRLRDRDPHFVQRFQHLGELPSRQSVTEFNWDSVIEDTTE</sequence>
<keyword evidence="5 9" id="KW-0735">Signal-anchor</keyword>
<dbReference type="Gene3D" id="3.40.50.300">
    <property type="entry name" value="P-loop containing nucleotide triphosphate hydrolases"/>
    <property type="match status" value="1"/>
</dbReference>
<dbReference type="SUPFAM" id="SSF52540">
    <property type="entry name" value="P-loop containing nucleoside triphosphate hydrolases"/>
    <property type="match status" value="1"/>
</dbReference>
<keyword evidence="8" id="KW-0325">Glycoprotein</keyword>
<evidence type="ECO:0000256" key="6">
    <source>
        <dbReference type="ARBA" id="ARBA00022989"/>
    </source>
</evidence>
<evidence type="ECO:0000313" key="10">
    <source>
        <dbReference type="EMBL" id="CAL1681935.1"/>
    </source>
</evidence>
<dbReference type="FunFam" id="3.40.50.300:FF:000347">
    <property type="entry name" value="Heparan-sulfate 6-O-sulfotransferase"/>
    <property type="match status" value="1"/>
</dbReference>
<comment type="function">
    <text evidence="9">6-O-sulfation enzyme which catalyzes the transfer of sulfate from 3'-phosphoadenosine 5'-phosphosulfate (PAPS) to position 6 of the N-sulfoglucosamine residue (GlcNS) of heparan sulfate.</text>
</comment>